<dbReference type="PROSITE" id="PS00375">
    <property type="entry name" value="UDPGT"/>
    <property type="match status" value="1"/>
</dbReference>
<evidence type="ECO:0000256" key="1">
    <source>
        <dbReference type="ARBA" id="ARBA00009995"/>
    </source>
</evidence>
<dbReference type="AlphaFoldDB" id="A0A9D4U4N5"/>
<organism evidence="5 6">
    <name type="scientific">Adiantum capillus-veneris</name>
    <name type="common">Maidenhair fern</name>
    <dbReference type="NCBI Taxonomy" id="13818"/>
    <lineage>
        <taxon>Eukaryota</taxon>
        <taxon>Viridiplantae</taxon>
        <taxon>Streptophyta</taxon>
        <taxon>Embryophyta</taxon>
        <taxon>Tracheophyta</taxon>
        <taxon>Polypodiopsida</taxon>
        <taxon>Polypodiidae</taxon>
        <taxon>Polypodiales</taxon>
        <taxon>Pteridineae</taxon>
        <taxon>Pteridaceae</taxon>
        <taxon>Vittarioideae</taxon>
        <taxon>Adiantum</taxon>
    </lineage>
</organism>
<dbReference type="SUPFAM" id="SSF53756">
    <property type="entry name" value="UDP-Glycosyltransferase/glycogen phosphorylase"/>
    <property type="match status" value="1"/>
</dbReference>
<dbReference type="OrthoDB" id="5835829at2759"/>
<feature type="compositionally biased region" description="Basic residues" evidence="4">
    <location>
        <begin position="368"/>
        <end position="386"/>
    </location>
</feature>
<evidence type="ECO:0000313" key="6">
    <source>
        <dbReference type="Proteomes" id="UP000886520"/>
    </source>
</evidence>
<sequence>MAQMGNDEVGERKAHVVVLPLPTRGHVNPMMHLAKLLADLGHGQLLVTFVNSETNDRLVIGAERAALQRRGIRLEAIPDGLPNDVDRTTQVLDLCQSVLSAMPAPFDALLARLQPAPTCIMADTWLTFAISAAAKLSIPLANFWTQSAASFASLFMIGNGLYNGPSQGEDSCLSWLDRFEPKSVLYVSFGSLALVSSKQIEEIALGLELSGHPFLWVTRPDLIYGESPKFNEEFLHRVKDRSLFVAWAPQLKVLNHPSVGGFFTHGGWNSTLEAITAGVPMLGWPYFSDQRMDCTCIQEGWKIGLKLKEDMSGEKLVLRGAVQEKVKELMCSEKFQTMAQGWSTLAKEAAQQGVTPQPKGDDKEISKAKKIKKKSRKEKRGTKLHT</sequence>
<dbReference type="EMBL" id="JABFUD020000024">
    <property type="protein sequence ID" value="KAI5060121.1"/>
    <property type="molecule type" value="Genomic_DNA"/>
</dbReference>
<proteinExistence type="inferred from homology"/>
<evidence type="ECO:0000313" key="5">
    <source>
        <dbReference type="EMBL" id="KAI5060121.1"/>
    </source>
</evidence>
<protein>
    <recommendedName>
        <fullName evidence="7">Glycosyltransferase</fullName>
    </recommendedName>
</protein>
<comment type="caution">
    <text evidence="5">The sequence shown here is derived from an EMBL/GenBank/DDBJ whole genome shotgun (WGS) entry which is preliminary data.</text>
</comment>
<dbReference type="InterPro" id="IPR002213">
    <property type="entry name" value="UDP_glucos_trans"/>
</dbReference>
<keyword evidence="6" id="KW-1185">Reference proteome</keyword>
<evidence type="ECO:0000256" key="4">
    <source>
        <dbReference type="SAM" id="MobiDB-lite"/>
    </source>
</evidence>
<dbReference type="FunFam" id="3.40.50.2000:FF:000056">
    <property type="entry name" value="Glycosyltransferase"/>
    <property type="match status" value="1"/>
</dbReference>
<reference evidence="5" key="1">
    <citation type="submission" date="2021-01" db="EMBL/GenBank/DDBJ databases">
        <title>Adiantum capillus-veneris genome.</title>
        <authorList>
            <person name="Fang Y."/>
            <person name="Liao Q."/>
        </authorList>
    </citation>
    <scope>NUCLEOTIDE SEQUENCE</scope>
    <source>
        <strain evidence="5">H3</strain>
        <tissue evidence="5">Leaf</tissue>
    </source>
</reference>
<evidence type="ECO:0000256" key="2">
    <source>
        <dbReference type="ARBA" id="ARBA00022679"/>
    </source>
</evidence>
<keyword evidence="3" id="KW-0328">Glycosyltransferase</keyword>
<dbReference type="Pfam" id="PF00201">
    <property type="entry name" value="UDPGT"/>
    <property type="match status" value="1"/>
</dbReference>
<dbReference type="PANTHER" id="PTHR11926">
    <property type="entry name" value="GLUCOSYL/GLUCURONOSYL TRANSFERASES"/>
    <property type="match status" value="1"/>
</dbReference>
<evidence type="ECO:0008006" key="7">
    <source>
        <dbReference type="Google" id="ProtNLM"/>
    </source>
</evidence>
<dbReference type="InterPro" id="IPR035595">
    <property type="entry name" value="UDP_glycos_trans_CS"/>
</dbReference>
<keyword evidence="2 3" id="KW-0808">Transferase</keyword>
<accession>A0A9D4U4N5</accession>
<dbReference type="CDD" id="cd03784">
    <property type="entry name" value="GT1_Gtf-like"/>
    <property type="match status" value="1"/>
</dbReference>
<name>A0A9D4U4N5_ADICA</name>
<evidence type="ECO:0000256" key="3">
    <source>
        <dbReference type="RuleBase" id="RU003718"/>
    </source>
</evidence>
<feature type="region of interest" description="Disordered" evidence="4">
    <location>
        <begin position="348"/>
        <end position="386"/>
    </location>
</feature>
<dbReference type="PANTHER" id="PTHR11926:SF774">
    <property type="entry name" value="UDP-GLYCOSYLTRANSFERASE 85A1-RELATED"/>
    <property type="match status" value="1"/>
</dbReference>
<dbReference type="GO" id="GO:0080043">
    <property type="term" value="F:quercetin 3-O-glucosyltransferase activity"/>
    <property type="evidence" value="ECO:0007669"/>
    <property type="project" value="TreeGrafter"/>
</dbReference>
<dbReference type="Gene3D" id="3.40.50.2000">
    <property type="entry name" value="Glycogen Phosphorylase B"/>
    <property type="match status" value="2"/>
</dbReference>
<comment type="similarity">
    <text evidence="1 3">Belongs to the UDP-glycosyltransferase family.</text>
</comment>
<gene>
    <name evidence="5" type="ORF">GOP47_0024541</name>
</gene>
<dbReference type="Proteomes" id="UP000886520">
    <property type="component" value="Chromosome 24"/>
</dbReference>
<dbReference type="GO" id="GO:0080044">
    <property type="term" value="F:quercetin 7-O-glucosyltransferase activity"/>
    <property type="evidence" value="ECO:0007669"/>
    <property type="project" value="TreeGrafter"/>
</dbReference>